<name>A0A0C9XNK5_9AGAM</name>
<reference evidence="1 2" key="1">
    <citation type="submission" date="2014-04" db="EMBL/GenBank/DDBJ databases">
        <authorList>
            <consortium name="DOE Joint Genome Institute"/>
            <person name="Kuo A."/>
            <person name="Kohler A."/>
            <person name="Costa M.D."/>
            <person name="Nagy L.G."/>
            <person name="Floudas D."/>
            <person name="Copeland A."/>
            <person name="Barry K.W."/>
            <person name="Cichocki N."/>
            <person name="Veneault-Fourrey C."/>
            <person name="LaButti K."/>
            <person name="Lindquist E.A."/>
            <person name="Lipzen A."/>
            <person name="Lundell T."/>
            <person name="Morin E."/>
            <person name="Murat C."/>
            <person name="Sun H."/>
            <person name="Tunlid A."/>
            <person name="Henrissat B."/>
            <person name="Grigoriev I.V."/>
            <person name="Hibbett D.S."/>
            <person name="Martin F."/>
            <person name="Nordberg H.P."/>
            <person name="Cantor M.N."/>
            <person name="Hua S.X."/>
        </authorList>
    </citation>
    <scope>NUCLEOTIDE SEQUENCE [LARGE SCALE GENOMIC DNA]</scope>
    <source>
        <strain evidence="1 2">441</strain>
    </source>
</reference>
<dbReference type="OrthoDB" id="2900663at2759"/>
<evidence type="ECO:0008006" key="3">
    <source>
        <dbReference type="Google" id="ProtNLM"/>
    </source>
</evidence>
<protein>
    <recommendedName>
        <fullName evidence="3">F-box domain-containing protein</fullName>
    </recommendedName>
</protein>
<proteinExistence type="predicted"/>
<keyword evidence="2" id="KW-1185">Reference proteome</keyword>
<dbReference type="AlphaFoldDB" id="A0A0C9XNK5"/>
<dbReference type="EMBL" id="KN833962">
    <property type="protein sequence ID" value="KIK13990.1"/>
    <property type="molecule type" value="Genomic_DNA"/>
</dbReference>
<gene>
    <name evidence="1" type="ORF">PISMIDRAFT_17614</name>
</gene>
<dbReference type="HOGENOM" id="CLU_051720_2_0_1"/>
<dbReference type="Proteomes" id="UP000054018">
    <property type="component" value="Unassembled WGS sequence"/>
</dbReference>
<evidence type="ECO:0000313" key="2">
    <source>
        <dbReference type="Proteomes" id="UP000054018"/>
    </source>
</evidence>
<organism evidence="1 2">
    <name type="scientific">Pisolithus microcarpus 441</name>
    <dbReference type="NCBI Taxonomy" id="765257"/>
    <lineage>
        <taxon>Eukaryota</taxon>
        <taxon>Fungi</taxon>
        <taxon>Dikarya</taxon>
        <taxon>Basidiomycota</taxon>
        <taxon>Agaricomycotina</taxon>
        <taxon>Agaricomycetes</taxon>
        <taxon>Agaricomycetidae</taxon>
        <taxon>Boletales</taxon>
        <taxon>Sclerodermatineae</taxon>
        <taxon>Pisolithaceae</taxon>
        <taxon>Pisolithus</taxon>
    </lineage>
</organism>
<accession>A0A0C9XNK5</accession>
<reference evidence="2" key="2">
    <citation type="submission" date="2015-01" db="EMBL/GenBank/DDBJ databases">
        <title>Evolutionary Origins and Diversification of the Mycorrhizal Mutualists.</title>
        <authorList>
            <consortium name="DOE Joint Genome Institute"/>
            <consortium name="Mycorrhizal Genomics Consortium"/>
            <person name="Kohler A."/>
            <person name="Kuo A."/>
            <person name="Nagy L.G."/>
            <person name="Floudas D."/>
            <person name="Copeland A."/>
            <person name="Barry K.W."/>
            <person name="Cichocki N."/>
            <person name="Veneault-Fourrey C."/>
            <person name="LaButti K."/>
            <person name="Lindquist E.A."/>
            <person name="Lipzen A."/>
            <person name="Lundell T."/>
            <person name="Morin E."/>
            <person name="Murat C."/>
            <person name="Riley R."/>
            <person name="Ohm R."/>
            <person name="Sun H."/>
            <person name="Tunlid A."/>
            <person name="Henrissat B."/>
            <person name="Grigoriev I.V."/>
            <person name="Hibbett D.S."/>
            <person name="Martin F."/>
        </authorList>
    </citation>
    <scope>NUCLEOTIDE SEQUENCE [LARGE SCALE GENOMIC DNA]</scope>
    <source>
        <strain evidence="2">441</strain>
    </source>
</reference>
<sequence length="275" mass="31672">MPVLSLPVEIEQMIFLLCAEHEDRHTYLLVARRVQLWLEPILYRIVHLTTEKVAKKFLHSVKSHPKFAETTVKVLFFRATVEIETAGTILKVCNGIEDLTLRIPCHLIGKNPLLGPLDALQQLHTLSVDLASIFNNRVIYLPNIDVLHRVTHLHISNAWASWQGGSQTIGVEELEQVTHLSIHFSTMRTDVSILRGILERDNLTVMVLWRKASMTEDQIREWLRSHELIDRRIVILNSADFFSTVQSGGFWKNVESLVEWRRRTNAEAFETPNDS</sequence>
<evidence type="ECO:0000313" key="1">
    <source>
        <dbReference type="EMBL" id="KIK13990.1"/>
    </source>
</evidence>